<dbReference type="Proteomes" id="UP000887013">
    <property type="component" value="Unassembled WGS sequence"/>
</dbReference>
<proteinExistence type="predicted"/>
<keyword evidence="2" id="KW-1185">Reference proteome</keyword>
<reference evidence="1" key="1">
    <citation type="submission" date="2020-08" db="EMBL/GenBank/DDBJ databases">
        <title>Multicomponent nature underlies the extraordinary mechanical properties of spider dragline silk.</title>
        <authorList>
            <person name="Kono N."/>
            <person name="Nakamura H."/>
            <person name="Mori M."/>
            <person name="Yoshida Y."/>
            <person name="Ohtoshi R."/>
            <person name="Malay A.D."/>
            <person name="Moran D.A.P."/>
            <person name="Tomita M."/>
            <person name="Numata K."/>
            <person name="Arakawa K."/>
        </authorList>
    </citation>
    <scope>NUCLEOTIDE SEQUENCE</scope>
</reference>
<sequence>KLNREGNLTIHYTIGFACGFEFWKLKRLPLSRPPPLQWDWDRAFVTVTILSTERIVINRVAYFIETAGLIGAPKGEFLTN</sequence>
<name>A0A8X6PT63_NEPPI</name>
<protein>
    <submittedName>
        <fullName evidence="1">Uncharacterized protein</fullName>
    </submittedName>
</protein>
<dbReference type="AlphaFoldDB" id="A0A8X6PT63"/>
<comment type="caution">
    <text evidence="1">The sequence shown here is derived from an EMBL/GenBank/DDBJ whole genome shotgun (WGS) entry which is preliminary data.</text>
</comment>
<evidence type="ECO:0000313" key="2">
    <source>
        <dbReference type="Proteomes" id="UP000887013"/>
    </source>
</evidence>
<gene>
    <name evidence="1" type="ORF">NPIL_689421</name>
</gene>
<accession>A0A8X6PT63</accession>
<dbReference type="EMBL" id="BMAW01119396">
    <property type="protein sequence ID" value="GFT84422.1"/>
    <property type="molecule type" value="Genomic_DNA"/>
</dbReference>
<feature type="non-terminal residue" evidence="1">
    <location>
        <position position="1"/>
    </location>
</feature>
<evidence type="ECO:0000313" key="1">
    <source>
        <dbReference type="EMBL" id="GFT84422.1"/>
    </source>
</evidence>
<organism evidence="1 2">
    <name type="scientific">Nephila pilipes</name>
    <name type="common">Giant wood spider</name>
    <name type="synonym">Nephila maculata</name>
    <dbReference type="NCBI Taxonomy" id="299642"/>
    <lineage>
        <taxon>Eukaryota</taxon>
        <taxon>Metazoa</taxon>
        <taxon>Ecdysozoa</taxon>
        <taxon>Arthropoda</taxon>
        <taxon>Chelicerata</taxon>
        <taxon>Arachnida</taxon>
        <taxon>Araneae</taxon>
        <taxon>Araneomorphae</taxon>
        <taxon>Entelegynae</taxon>
        <taxon>Araneoidea</taxon>
        <taxon>Nephilidae</taxon>
        <taxon>Nephila</taxon>
    </lineage>
</organism>